<comment type="subcellular location">
    <subcellularLocation>
        <location evidence="1">Cytoplasm</location>
        <location evidence="1">Cytoskeleton</location>
        <location evidence="1">Microtubule organizing center</location>
    </subcellularLocation>
</comment>
<dbReference type="InterPro" id="IPR036322">
    <property type="entry name" value="WD40_repeat_dom_sf"/>
</dbReference>
<comment type="caution">
    <text evidence="12">The sequence shown here is derived from an EMBL/GenBank/DDBJ whole genome shotgun (WGS) entry which is preliminary data.</text>
</comment>
<feature type="region of interest" description="Disordered" evidence="9">
    <location>
        <begin position="562"/>
        <end position="581"/>
    </location>
</feature>
<dbReference type="GO" id="GO:0051011">
    <property type="term" value="F:microtubule minus-end binding"/>
    <property type="evidence" value="ECO:0007669"/>
    <property type="project" value="TreeGrafter"/>
</dbReference>
<dbReference type="InterPro" id="IPR041470">
    <property type="entry name" value="GCP_N"/>
</dbReference>
<keyword evidence="13" id="KW-1185">Reference proteome</keyword>
<name>A0AAJ0D9L6_9PEZI</name>
<proteinExistence type="inferred from homology"/>
<accession>A0AAJ0D9L6</accession>
<keyword evidence="3" id="KW-0963">Cytoplasm</keyword>
<gene>
    <name evidence="12" type="ORF">LTR09_008949</name>
</gene>
<dbReference type="EMBL" id="JAWDJX010000037">
    <property type="protein sequence ID" value="KAK3049773.1"/>
    <property type="molecule type" value="Genomic_DNA"/>
</dbReference>
<dbReference type="Gene3D" id="2.130.10.10">
    <property type="entry name" value="YVTN repeat-like/Quinoprotein amine dehydrogenase"/>
    <property type="match status" value="2"/>
</dbReference>
<evidence type="ECO:0000313" key="12">
    <source>
        <dbReference type="EMBL" id="KAK3049773.1"/>
    </source>
</evidence>
<keyword evidence="6" id="KW-0677">Repeat</keyword>
<dbReference type="Gene3D" id="1.20.120.1900">
    <property type="entry name" value="Gamma-tubulin complex, C-terminal domain"/>
    <property type="match status" value="1"/>
</dbReference>
<dbReference type="PROSITE" id="PS00678">
    <property type="entry name" value="WD_REPEATS_1"/>
    <property type="match status" value="1"/>
</dbReference>
<feature type="repeat" description="WD" evidence="8">
    <location>
        <begin position="1120"/>
        <end position="1135"/>
    </location>
</feature>
<comment type="similarity">
    <text evidence="2">Belongs to the TUBGCP family.</text>
</comment>
<evidence type="ECO:0000256" key="4">
    <source>
        <dbReference type="ARBA" id="ARBA00022574"/>
    </source>
</evidence>
<dbReference type="GO" id="GO:0007020">
    <property type="term" value="P:microtubule nucleation"/>
    <property type="evidence" value="ECO:0007669"/>
    <property type="project" value="InterPro"/>
</dbReference>
<evidence type="ECO:0000256" key="8">
    <source>
        <dbReference type="PROSITE-ProRule" id="PRU00221"/>
    </source>
</evidence>
<sequence length="1135" mass="126782">MLHEVLLALSGHPSPWFVDQQTKPTQDDADFPLLSPSEKALLASIGQVSELHRKLRRHIERITIDHPSTICRAVATSIQETHLARFQDHIIAVDRRILTKDATIVGAYDIVPLAGVVGEFDAWHRRMAWYWELASLMQPTHTDLRKCTGAGLIDRLRSEAQTGFPDIEQAAIELSKVAETAWLRQVASWVLYGKVPAFGAADFFVKVETMDNGERCSKDKDLLPTFVASSTASSILFIGKSLLQVRRYGRQAVRSVDNTPISEHELVSRHLQHISTLSLPIVPSQLSKAISSVRTSLSQNVLQHLLPMEVVLRLLSCIKQFMLLERGEFAVALINEADSRLQARQQSMGRLLQQDPVKALKGLSINDAEFHQTLSKVWKVLASQDEDDEDEVLNFAQKHITLSAPTRQTSRPSTSDSVNRSAPTLSTINFDDLLFPSSVVLGMTISPPLDLFISPGELEMYSSVSAYLLSVKRAHVRLSDLWRRTVARREGAPARASLPGQAARSEDRERFAKRRTATRKVWATCSATVFLLSETSAYFEGEIIRESWSHFERWVKSSSQTDVSEHSSAQLETDAEPQNVPRDPETLALGHRAFLTSLVYALLLNDIPYTKDLRSLLGNVDGLIAFFNRLLDIQQKLDIEHDADGETEYTMDEERRIALELDRARKKVDSDLKSVVNRLKQLDQERIRSGRYLSATGAESGGFEPWKGGGVDRLLMKLEFGRMTGDDTISSNLHEVLGRASDWEMQHMASQNLLQSSSLPPAQPVYVLRGHTAQIHAVHFLKENLRLLSGDAEGWIVLWDVPIRRPVAVWQAHKDVVLGVGSWEDDKIITHGRDSKLHVWQMKPEDERDSSTTLLVNDSTTERKQPWLLHTLTLNTLNFCSFTMCPEVLPKHETNVSQSQNGSILVATPGIQDGFINITSLPNEARIATIVTPKDVKTGMLMAVKVMYHNAALAIMAGYESGHTAIWQQNAHGHWQTTYVNKAHSQPVLSLDVCTILKCFFTSSADAVIARHPVPGSKVETKYVQTKHAGQQALTVRSDQKIFATAGWDGRARVYSTQSMNGLAVLKWHKEGCYALAFANILDDDGREPKPDGDEGAALTKRDLTVSQQRIEKAKATHWLAAGSKDGKISLWDIY</sequence>
<dbReference type="GO" id="GO:0051225">
    <property type="term" value="P:spindle assembly"/>
    <property type="evidence" value="ECO:0007669"/>
    <property type="project" value="TreeGrafter"/>
</dbReference>
<protein>
    <recommendedName>
        <fullName evidence="14">Spindle pole body component</fullName>
    </recommendedName>
</protein>
<keyword evidence="4 8" id="KW-0853">WD repeat</keyword>
<feature type="compositionally biased region" description="Polar residues" evidence="9">
    <location>
        <begin position="562"/>
        <end position="571"/>
    </location>
</feature>
<dbReference type="GO" id="GO:0043015">
    <property type="term" value="F:gamma-tubulin binding"/>
    <property type="evidence" value="ECO:0007669"/>
    <property type="project" value="InterPro"/>
</dbReference>
<dbReference type="SUPFAM" id="SSF50978">
    <property type="entry name" value="WD40 repeat-like"/>
    <property type="match status" value="1"/>
</dbReference>
<evidence type="ECO:0000256" key="9">
    <source>
        <dbReference type="SAM" id="MobiDB-lite"/>
    </source>
</evidence>
<dbReference type="InterPro" id="IPR019775">
    <property type="entry name" value="WD40_repeat_CS"/>
</dbReference>
<dbReference type="GO" id="GO:0051321">
    <property type="term" value="P:meiotic cell cycle"/>
    <property type="evidence" value="ECO:0007669"/>
    <property type="project" value="TreeGrafter"/>
</dbReference>
<feature type="domain" description="Gamma tubulin complex component C-terminal" evidence="10">
    <location>
        <begin position="315"/>
        <end position="720"/>
    </location>
</feature>
<dbReference type="Pfam" id="PF17681">
    <property type="entry name" value="GCP_N_terminal"/>
    <property type="match status" value="1"/>
</dbReference>
<dbReference type="PANTHER" id="PTHR19302">
    <property type="entry name" value="GAMMA TUBULIN COMPLEX PROTEIN"/>
    <property type="match status" value="1"/>
</dbReference>
<keyword evidence="7" id="KW-0206">Cytoskeleton</keyword>
<dbReference type="InterPro" id="IPR042241">
    <property type="entry name" value="GCP_C_sf"/>
</dbReference>
<evidence type="ECO:0000256" key="7">
    <source>
        <dbReference type="ARBA" id="ARBA00023212"/>
    </source>
</evidence>
<evidence type="ECO:0000313" key="13">
    <source>
        <dbReference type="Proteomes" id="UP001271007"/>
    </source>
</evidence>
<dbReference type="AlphaFoldDB" id="A0AAJ0D9L6"/>
<evidence type="ECO:0000256" key="1">
    <source>
        <dbReference type="ARBA" id="ARBA00004267"/>
    </source>
</evidence>
<evidence type="ECO:0000256" key="5">
    <source>
        <dbReference type="ARBA" id="ARBA00022701"/>
    </source>
</evidence>
<dbReference type="PANTHER" id="PTHR19302:SF27">
    <property type="entry name" value="GAMMA-TUBULIN COMPLEX COMPONENT 4"/>
    <property type="match status" value="1"/>
</dbReference>
<dbReference type="GO" id="GO:0044732">
    <property type="term" value="C:mitotic spindle pole body"/>
    <property type="evidence" value="ECO:0007669"/>
    <property type="project" value="TreeGrafter"/>
</dbReference>
<evidence type="ECO:0000259" key="10">
    <source>
        <dbReference type="Pfam" id="PF04130"/>
    </source>
</evidence>
<reference evidence="12" key="1">
    <citation type="submission" date="2023-04" db="EMBL/GenBank/DDBJ databases">
        <title>Black Yeasts Isolated from many extreme environments.</title>
        <authorList>
            <person name="Coleine C."/>
            <person name="Stajich J.E."/>
            <person name="Selbmann L."/>
        </authorList>
    </citation>
    <scope>NUCLEOTIDE SEQUENCE</scope>
    <source>
        <strain evidence="12">CCFEE 5312</strain>
    </source>
</reference>
<organism evidence="12 13">
    <name type="scientific">Extremus antarcticus</name>
    <dbReference type="NCBI Taxonomy" id="702011"/>
    <lineage>
        <taxon>Eukaryota</taxon>
        <taxon>Fungi</taxon>
        <taxon>Dikarya</taxon>
        <taxon>Ascomycota</taxon>
        <taxon>Pezizomycotina</taxon>
        <taxon>Dothideomycetes</taxon>
        <taxon>Dothideomycetidae</taxon>
        <taxon>Mycosphaerellales</taxon>
        <taxon>Extremaceae</taxon>
        <taxon>Extremus</taxon>
    </lineage>
</organism>
<dbReference type="InterPro" id="IPR007259">
    <property type="entry name" value="GCP"/>
</dbReference>
<dbReference type="GO" id="GO:0031122">
    <property type="term" value="P:cytoplasmic microtubule organization"/>
    <property type="evidence" value="ECO:0007669"/>
    <property type="project" value="TreeGrafter"/>
</dbReference>
<dbReference type="InterPro" id="IPR040457">
    <property type="entry name" value="GCP_C"/>
</dbReference>
<dbReference type="InterPro" id="IPR015943">
    <property type="entry name" value="WD40/YVTN_repeat-like_dom_sf"/>
</dbReference>
<dbReference type="GO" id="GO:0000930">
    <property type="term" value="C:gamma-tubulin complex"/>
    <property type="evidence" value="ECO:0007669"/>
    <property type="project" value="TreeGrafter"/>
</dbReference>
<dbReference type="InterPro" id="IPR001680">
    <property type="entry name" value="WD40_rpt"/>
</dbReference>
<dbReference type="PROSITE" id="PS50294">
    <property type="entry name" value="WD_REPEATS_REGION"/>
    <property type="match status" value="1"/>
</dbReference>
<dbReference type="GO" id="GO:0000278">
    <property type="term" value="P:mitotic cell cycle"/>
    <property type="evidence" value="ECO:0007669"/>
    <property type="project" value="TreeGrafter"/>
</dbReference>
<dbReference type="PROSITE" id="PS50082">
    <property type="entry name" value="WD_REPEATS_2"/>
    <property type="match status" value="2"/>
</dbReference>
<keyword evidence="5" id="KW-0493">Microtubule</keyword>
<evidence type="ECO:0000259" key="11">
    <source>
        <dbReference type="Pfam" id="PF17681"/>
    </source>
</evidence>
<dbReference type="GO" id="GO:0000922">
    <property type="term" value="C:spindle pole"/>
    <property type="evidence" value="ECO:0007669"/>
    <property type="project" value="InterPro"/>
</dbReference>
<dbReference type="GO" id="GO:0005874">
    <property type="term" value="C:microtubule"/>
    <property type="evidence" value="ECO:0007669"/>
    <property type="project" value="UniProtKB-KW"/>
</dbReference>
<dbReference type="SMART" id="SM00320">
    <property type="entry name" value="WD40"/>
    <property type="match status" value="5"/>
</dbReference>
<feature type="domain" description="Gamma tubulin complex component protein N-terminal" evidence="11">
    <location>
        <begin position="2"/>
        <end position="306"/>
    </location>
</feature>
<dbReference type="Proteomes" id="UP001271007">
    <property type="component" value="Unassembled WGS sequence"/>
</dbReference>
<feature type="repeat" description="WD" evidence="8">
    <location>
        <begin position="768"/>
        <end position="809"/>
    </location>
</feature>
<evidence type="ECO:0000256" key="6">
    <source>
        <dbReference type="ARBA" id="ARBA00022737"/>
    </source>
</evidence>
<evidence type="ECO:0000256" key="3">
    <source>
        <dbReference type="ARBA" id="ARBA00022490"/>
    </source>
</evidence>
<evidence type="ECO:0008006" key="14">
    <source>
        <dbReference type="Google" id="ProtNLM"/>
    </source>
</evidence>
<evidence type="ECO:0000256" key="2">
    <source>
        <dbReference type="ARBA" id="ARBA00010337"/>
    </source>
</evidence>
<dbReference type="Pfam" id="PF04130">
    <property type="entry name" value="GCP_C_terminal"/>
    <property type="match status" value="1"/>
</dbReference>
<dbReference type="Pfam" id="PF00400">
    <property type="entry name" value="WD40"/>
    <property type="match status" value="2"/>
</dbReference>